<dbReference type="InterPro" id="IPR002347">
    <property type="entry name" value="SDR_fam"/>
</dbReference>
<protein>
    <submittedName>
        <fullName evidence="6">NAD(P)-dependent dehydrogenase (Short-subunit alcohol dehydrogenase family)</fullName>
    </submittedName>
</protein>
<dbReference type="PROSITE" id="PS00061">
    <property type="entry name" value="ADH_SHORT"/>
    <property type="match status" value="1"/>
</dbReference>
<dbReference type="InterPro" id="IPR036291">
    <property type="entry name" value="NAD(P)-bd_dom_sf"/>
</dbReference>
<dbReference type="SMART" id="SM00822">
    <property type="entry name" value="PKS_KR"/>
    <property type="match status" value="1"/>
</dbReference>
<feature type="region of interest" description="Disordered" evidence="4">
    <location>
        <begin position="201"/>
        <end position="221"/>
    </location>
</feature>
<dbReference type="SUPFAM" id="SSF51735">
    <property type="entry name" value="NAD(P)-binding Rossmann-fold domains"/>
    <property type="match status" value="1"/>
</dbReference>
<evidence type="ECO:0000256" key="2">
    <source>
        <dbReference type="ARBA" id="ARBA00023002"/>
    </source>
</evidence>
<comment type="similarity">
    <text evidence="1">Belongs to the short-chain dehydrogenases/reductases (SDR) family.</text>
</comment>
<dbReference type="Pfam" id="PF13561">
    <property type="entry name" value="adh_short_C2"/>
    <property type="match status" value="1"/>
</dbReference>
<dbReference type="Gene3D" id="3.40.50.720">
    <property type="entry name" value="NAD(P)-binding Rossmann-like Domain"/>
    <property type="match status" value="1"/>
</dbReference>
<dbReference type="PANTHER" id="PTHR24321">
    <property type="entry name" value="DEHYDROGENASES, SHORT CHAIN"/>
    <property type="match status" value="1"/>
</dbReference>
<organism evidence="6 7">
    <name type="scientific">Alicyclobacillus cycloheptanicus</name>
    <dbReference type="NCBI Taxonomy" id="1457"/>
    <lineage>
        <taxon>Bacteria</taxon>
        <taxon>Bacillati</taxon>
        <taxon>Bacillota</taxon>
        <taxon>Bacilli</taxon>
        <taxon>Bacillales</taxon>
        <taxon>Alicyclobacillaceae</taxon>
        <taxon>Alicyclobacillus</taxon>
    </lineage>
</organism>
<keyword evidence="3" id="KW-0520">NAD</keyword>
<sequence>MNDHMNSAGEFADKVVIVTGGAQGIGAAVSAAFGRARAAVVIADVDEEAGREHLLRLQAAGTRAMFVRTDVSAEVDVKRLVDEVLRSFGRIDVLVNNAGVFDTKSILERTVEEWDRIISINLRGPYMMAKYCAPALMQANPGVIINMASTRALMSEPNTEPYSASKGGIVALTHALAVSLGPKVRVNAISPGWIEVRDYQKSSKRERPVHTPGDLAQHPVGRVGNPEDIAELCLYLASPRAGFMTGTNLVVDGGMTRKMIYEE</sequence>
<gene>
    <name evidence="6" type="ORF">J2S03_000710</name>
</gene>
<evidence type="ECO:0000256" key="4">
    <source>
        <dbReference type="SAM" id="MobiDB-lite"/>
    </source>
</evidence>
<accession>A0ABT9XGL4</accession>
<evidence type="ECO:0000256" key="1">
    <source>
        <dbReference type="ARBA" id="ARBA00006484"/>
    </source>
</evidence>
<dbReference type="RefSeq" id="WP_274456512.1">
    <property type="nucleotide sequence ID" value="NZ_CP067097.1"/>
</dbReference>
<evidence type="ECO:0000313" key="7">
    <source>
        <dbReference type="Proteomes" id="UP001232973"/>
    </source>
</evidence>
<evidence type="ECO:0000256" key="3">
    <source>
        <dbReference type="ARBA" id="ARBA00023027"/>
    </source>
</evidence>
<proteinExistence type="inferred from homology"/>
<dbReference type="EMBL" id="JAUSTP010000003">
    <property type="protein sequence ID" value="MDQ0188896.1"/>
    <property type="molecule type" value="Genomic_DNA"/>
</dbReference>
<dbReference type="InterPro" id="IPR057326">
    <property type="entry name" value="KR_dom"/>
</dbReference>
<comment type="caution">
    <text evidence="6">The sequence shown here is derived from an EMBL/GenBank/DDBJ whole genome shotgun (WGS) entry which is preliminary data.</text>
</comment>
<feature type="domain" description="Ketoreductase" evidence="5">
    <location>
        <begin position="14"/>
        <end position="196"/>
    </location>
</feature>
<dbReference type="PRINTS" id="PR00080">
    <property type="entry name" value="SDRFAMILY"/>
</dbReference>
<dbReference type="NCBIfam" id="NF005559">
    <property type="entry name" value="PRK07231.1"/>
    <property type="match status" value="1"/>
</dbReference>
<keyword evidence="7" id="KW-1185">Reference proteome</keyword>
<evidence type="ECO:0000259" key="5">
    <source>
        <dbReference type="SMART" id="SM00822"/>
    </source>
</evidence>
<dbReference type="Proteomes" id="UP001232973">
    <property type="component" value="Unassembled WGS sequence"/>
</dbReference>
<dbReference type="PANTHER" id="PTHR24321:SF8">
    <property type="entry name" value="ESTRADIOL 17-BETA-DEHYDROGENASE 8-RELATED"/>
    <property type="match status" value="1"/>
</dbReference>
<name>A0ABT9XGL4_9BACL</name>
<keyword evidence="2" id="KW-0560">Oxidoreductase</keyword>
<dbReference type="InterPro" id="IPR020904">
    <property type="entry name" value="Sc_DH/Rdtase_CS"/>
</dbReference>
<dbReference type="PRINTS" id="PR00081">
    <property type="entry name" value="GDHRDH"/>
</dbReference>
<reference evidence="6 7" key="1">
    <citation type="submission" date="2023-07" db="EMBL/GenBank/DDBJ databases">
        <title>Genomic Encyclopedia of Type Strains, Phase IV (KMG-IV): sequencing the most valuable type-strain genomes for metagenomic binning, comparative biology and taxonomic classification.</title>
        <authorList>
            <person name="Goeker M."/>
        </authorList>
    </citation>
    <scope>NUCLEOTIDE SEQUENCE [LARGE SCALE GENOMIC DNA]</scope>
    <source>
        <strain evidence="6 7">DSM 4006</strain>
    </source>
</reference>
<evidence type="ECO:0000313" key="6">
    <source>
        <dbReference type="EMBL" id="MDQ0188896.1"/>
    </source>
</evidence>